<keyword evidence="1" id="KW-0472">Membrane</keyword>
<dbReference type="EMBL" id="MU251620">
    <property type="protein sequence ID" value="KAG9231153.1"/>
    <property type="molecule type" value="Genomic_DNA"/>
</dbReference>
<keyword evidence="3" id="KW-1185">Reference proteome</keyword>
<evidence type="ECO:0000313" key="3">
    <source>
        <dbReference type="Proteomes" id="UP000824998"/>
    </source>
</evidence>
<evidence type="ECO:0000256" key="1">
    <source>
        <dbReference type="SAM" id="Phobius"/>
    </source>
</evidence>
<gene>
    <name evidence="2" type="ORF">BJ875DRAFT_487263</name>
</gene>
<keyword evidence="1" id="KW-1133">Transmembrane helix</keyword>
<comment type="caution">
    <text evidence="2">The sequence shown here is derived from an EMBL/GenBank/DDBJ whole genome shotgun (WGS) entry which is preliminary data.</text>
</comment>
<dbReference type="Proteomes" id="UP000824998">
    <property type="component" value="Unassembled WGS sequence"/>
</dbReference>
<accession>A0A9P7YDR8</accession>
<keyword evidence="1" id="KW-0812">Transmembrane</keyword>
<name>A0A9P7YDR8_9HELO</name>
<proteinExistence type="predicted"/>
<protein>
    <submittedName>
        <fullName evidence="2">Uncharacterized protein</fullName>
    </submittedName>
</protein>
<feature type="transmembrane region" description="Helical" evidence="1">
    <location>
        <begin position="9"/>
        <end position="27"/>
    </location>
</feature>
<sequence length="157" mass="17395">MRRHSERHIRILVAIIFIFLANLIIIIKAQCLQSATAALQTFLFSSPCSIHDTVMLGCMMIPTSAPDRRKFFGRSCDQCASTLLESNGEAEYLTSFHSSYPPMSSCARCLHSMNATQATCRITSAKFARRSLASIHRWFQEDGRGSVNESACQALAG</sequence>
<evidence type="ECO:0000313" key="2">
    <source>
        <dbReference type="EMBL" id="KAG9231153.1"/>
    </source>
</evidence>
<dbReference type="AlphaFoldDB" id="A0A9P7YDR8"/>
<reference evidence="2" key="1">
    <citation type="journal article" date="2021" name="IMA Fungus">
        <title>Genomic characterization of three marine fungi, including Emericellopsis atlantica sp. nov. with signatures of a generalist lifestyle and marine biomass degradation.</title>
        <authorList>
            <person name="Hagestad O.C."/>
            <person name="Hou L."/>
            <person name="Andersen J.H."/>
            <person name="Hansen E.H."/>
            <person name="Altermark B."/>
            <person name="Li C."/>
            <person name="Kuhnert E."/>
            <person name="Cox R.J."/>
            <person name="Crous P.W."/>
            <person name="Spatafora J.W."/>
            <person name="Lail K."/>
            <person name="Amirebrahimi M."/>
            <person name="Lipzen A."/>
            <person name="Pangilinan J."/>
            <person name="Andreopoulos W."/>
            <person name="Hayes R.D."/>
            <person name="Ng V."/>
            <person name="Grigoriev I.V."/>
            <person name="Jackson S.A."/>
            <person name="Sutton T.D.S."/>
            <person name="Dobson A.D.W."/>
            <person name="Rama T."/>
        </authorList>
    </citation>
    <scope>NUCLEOTIDE SEQUENCE</scope>
    <source>
        <strain evidence="2">TRa018bII</strain>
    </source>
</reference>
<organism evidence="2 3">
    <name type="scientific">Amylocarpus encephaloides</name>
    <dbReference type="NCBI Taxonomy" id="45428"/>
    <lineage>
        <taxon>Eukaryota</taxon>
        <taxon>Fungi</taxon>
        <taxon>Dikarya</taxon>
        <taxon>Ascomycota</taxon>
        <taxon>Pezizomycotina</taxon>
        <taxon>Leotiomycetes</taxon>
        <taxon>Helotiales</taxon>
        <taxon>Helotiales incertae sedis</taxon>
        <taxon>Amylocarpus</taxon>
    </lineage>
</organism>